<keyword evidence="1" id="KW-0732">Signal</keyword>
<evidence type="ECO:0000313" key="4">
    <source>
        <dbReference type="Proteomes" id="UP000521199"/>
    </source>
</evidence>
<feature type="domain" description="Reelin" evidence="2">
    <location>
        <begin position="51"/>
        <end position="157"/>
    </location>
</feature>
<feature type="chain" id="PRO_5031318060" description="Reelin domain-containing protein" evidence="1">
    <location>
        <begin position="25"/>
        <end position="189"/>
    </location>
</feature>
<dbReference type="CDD" id="cd08544">
    <property type="entry name" value="Reeler"/>
    <property type="match status" value="1"/>
</dbReference>
<name>A0A7W8FZV4_9GAMM</name>
<dbReference type="AlphaFoldDB" id="A0A7W8FZV4"/>
<dbReference type="InterPro" id="IPR042307">
    <property type="entry name" value="Reeler_sf"/>
</dbReference>
<reference evidence="3 4" key="1">
    <citation type="submission" date="2020-08" db="EMBL/GenBank/DDBJ databases">
        <title>Genomic Encyclopedia of Type Strains, Phase IV (KMG-IV): sequencing the most valuable type-strain genomes for metagenomic binning, comparative biology and taxonomic classification.</title>
        <authorList>
            <person name="Goeker M."/>
        </authorList>
    </citation>
    <scope>NUCLEOTIDE SEQUENCE [LARGE SCALE GENOMIC DNA]</scope>
    <source>
        <strain evidence="3 4">DSM 24163</strain>
    </source>
</reference>
<comment type="caution">
    <text evidence="3">The sequence shown here is derived from an EMBL/GenBank/DDBJ whole genome shotgun (WGS) entry which is preliminary data.</text>
</comment>
<evidence type="ECO:0000313" key="3">
    <source>
        <dbReference type="EMBL" id="MBB5207038.1"/>
    </source>
</evidence>
<feature type="signal peptide" evidence="1">
    <location>
        <begin position="1"/>
        <end position="24"/>
    </location>
</feature>
<organism evidence="3 4">
    <name type="scientific">Chiayiivirga flava</name>
    <dbReference type="NCBI Taxonomy" id="659595"/>
    <lineage>
        <taxon>Bacteria</taxon>
        <taxon>Pseudomonadati</taxon>
        <taxon>Pseudomonadota</taxon>
        <taxon>Gammaproteobacteria</taxon>
        <taxon>Lysobacterales</taxon>
        <taxon>Lysobacteraceae</taxon>
        <taxon>Chiayiivirga</taxon>
    </lineage>
</organism>
<sequence length="189" mass="20166">MLPAHRLRPTLLVLSILGAGPAHAFSLGAPICEVQALPLAPMSPTLASPAPAGWQLRIDTPRYIPGQPLRVAVTNTDPTQRARGVLLWAKSGPVTGFGSFVVDNALWQHLPGSANCGEWAITHTSNAAKPLDQLRFDWIAPDAASTNVLFRAFVIEDCDDPTGCRSYQALTPVTVVQAGLFFDDFEPGG</sequence>
<protein>
    <recommendedName>
        <fullName evidence="2">Reelin domain-containing protein</fullName>
    </recommendedName>
</protein>
<gene>
    <name evidence="3" type="ORF">HNQ52_000554</name>
</gene>
<evidence type="ECO:0000256" key="1">
    <source>
        <dbReference type="SAM" id="SignalP"/>
    </source>
</evidence>
<proteinExistence type="predicted"/>
<dbReference type="Proteomes" id="UP000521199">
    <property type="component" value="Unassembled WGS sequence"/>
</dbReference>
<keyword evidence="4" id="KW-1185">Reference proteome</keyword>
<evidence type="ECO:0000259" key="2">
    <source>
        <dbReference type="Pfam" id="PF02014"/>
    </source>
</evidence>
<dbReference type="InterPro" id="IPR002861">
    <property type="entry name" value="Reeler_dom"/>
</dbReference>
<accession>A0A7W8FZV4</accession>
<dbReference type="Gene3D" id="2.60.40.4060">
    <property type="entry name" value="Reeler domain"/>
    <property type="match status" value="1"/>
</dbReference>
<dbReference type="Pfam" id="PF02014">
    <property type="entry name" value="Reeler"/>
    <property type="match status" value="1"/>
</dbReference>
<dbReference type="RefSeq" id="WP_183959557.1">
    <property type="nucleotide sequence ID" value="NZ_JACHHP010000001.1"/>
</dbReference>
<dbReference type="EMBL" id="JACHHP010000001">
    <property type="protein sequence ID" value="MBB5207038.1"/>
    <property type="molecule type" value="Genomic_DNA"/>
</dbReference>